<evidence type="ECO:0000313" key="2">
    <source>
        <dbReference type="Proteomes" id="UP000552644"/>
    </source>
</evidence>
<protein>
    <submittedName>
        <fullName evidence="1">Uncharacterized protein</fullName>
    </submittedName>
</protein>
<dbReference type="Proteomes" id="UP000552644">
    <property type="component" value="Unassembled WGS sequence"/>
</dbReference>
<dbReference type="EMBL" id="JACHJP010000002">
    <property type="protein sequence ID" value="MBB4915711.1"/>
    <property type="molecule type" value="Genomic_DNA"/>
</dbReference>
<keyword evidence="2" id="KW-1185">Reference proteome</keyword>
<comment type="caution">
    <text evidence="1">The sequence shown here is derived from an EMBL/GenBank/DDBJ whole genome shotgun (WGS) entry which is preliminary data.</text>
</comment>
<gene>
    <name evidence="1" type="ORF">FHS44_002796</name>
</gene>
<reference evidence="1 2" key="1">
    <citation type="submission" date="2020-08" db="EMBL/GenBank/DDBJ databases">
        <title>Genomic Encyclopedia of Type Strains, Phase III (KMG-III): the genomes of soil and plant-associated and newly described type strains.</title>
        <authorList>
            <person name="Whitman W."/>
        </authorList>
    </citation>
    <scope>NUCLEOTIDE SEQUENCE [LARGE SCALE GENOMIC DNA]</scope>
    <source>
        <strain evidence="1 2">CECT 8840</strain>
    </source>
</reference>
<sequence length="32" mass="3411">MNPLRVIIVGYDMATATKARAARLASAHEEGP</sequence>
<dbReference type="AlphaFoldDB" id="A0A7W7QLD3"/>
<evidence type="ECO:0000313" key="1">
    <source>
        <dbReference type="EMBL" id="MBB4915711.1"/>
    </source>
</evidence>
<proteinExistence type="predicted"/>
<organism evidence="1 2">
    <name type="scientific">Streptosporangium saharense</name>
    <dbReference type="NCBI Taxonomy" id="1706840"/>
    <lineage>
        <taxon>Bacteria</taxon>
        <taxon>Bacillati</taxon>
        <taxon>Actinomycetota</taxon>
        <taxon>Actinomycetes</taxon>
        <taxon>Streptosporangiales</taxon>
        <taxon>Streptosporangiaceae</taxon>
        <taxon>Streptosporangium</taxon>
    </lineage>
</organism>
<accession>A0A7W7QLD3</accession>
<name>A0A7W7QLD3_9ACTN</name>